<dbReference type="InterPro" id="IPR011701">
    <property type="entry name" value="MFS"/>
</dbReference>
<feature type="transmembrane region" description="Helical" evidence="6">
    <location>
        <begin position="136"/>
        <end position="156"/>
    </location>
</feature>
<evidence type="ECO:0000313" key="9">
    <source>
        <dbReference type="Proteomes" id="UP000239990"/>
    </source>
</evidence>
<evidence type="ECO:0000256" key="2">
    <source>
        <dbReference type="ARBA" id="ARBA00022475"/>
    </source>
</evidence>
<dbReference type="Gene3D" id="1.20.1250.20">
    <property type="entry name" value="MFS general substrate transporter like domains"/>
    <property type="match status" value="1"/>
</dbReference>
<feature type="transmembrane region" description="Helical" evidence="6">
    <location>
        <begin position="99"/>
        <end position="124"/>
    </location>
</feature>
<feature type="transmembrane region" description="Helical" evidence="6">
    <location>
        <begin position="403"/>
        <end position="422"/>
    </location>
</feature>
<feature type="transmembrane region" description="Helical" evidence="6">
    <location>
        <begin position="255"/>
        <end position="277"/>
    </location>
</feature>
<evidence type="ECO:0000256" key="1">
    <source>
        <dbReference type="ARBA" id="ARBA00004651"/>
    </source>
</evidence>
<feature type="transmembrane region" description="Helical" evidence="6">
    <location>
        <begin position="289"/>
        <end position="310"/>
    </location>
</feature>
<dbReference type="GO" id="GO:0005886">
    <property type="term" value="C:plasma membrane"/>
    <property type="evidence" value="ECO:0007669"/>
    <property type="project" value="UniProtKB-SubCell"/>
</dbReference>
<dbReference type="SUPFAM" id="SSF103473">
    <property type="entry name" value="MFS general substrate transporter"/>
    <property type="match status" value="1"/>
</dbReference>
<keyword evidence="5 6" id="KW-0472">Membrane</keyword>
<dbReference type="EMBL" id="PREU01000006">
    <property type="protein sequence ID" value="PPA75461.1"/>
    <property type="molecule type" value="Genomic_DNA"/>
</dbReference>
<accession>A0A2S5GRJ4</accession>
<evidence type="ECO:0000259" key="7">
    <source>
        <dbReference type="PROSITE" id="PS50850"/>
    </source>
</evidence>
<feature type="transmembrane region" description="Helical" evidence="6">
    <location>
        <begin position="375"/>
        <end position="397"/>
    </location>
</feature>
<keyword evidence="2" id="KW-1003">Cell membrane</keyword>
<feature type="transmembrane region" description="Helical" evidence="6">
    <location>
        <begin position="75"/>
        <end position="93"/>
    </location>
</feature>
<feature type="transmembrane region" description="Helical" evidence="6">
    <location>
        <begin position="317"/>
        <end position="334"/>
    </location>
</feature>
<comment type="caution">
    <text evidence="8">The sequence shown here is derived from an EMBL/GenBank/DDBJ whole genome shotgun (WGS) entry which is preliminary data.</text>
</comment>
<dbReference type="OrthoDB" id="2957247at2"/>
<proteinExistence type="predicted"/>
<feature type="domain" description="Major facilitator superfamily (MFS) profile" evidence="7">
    <location>
        <begin position="8"/>
        <end position="429"/>
    </location>
</feature>
<dbReference type="PANTHER" id="PTHR43124">
    <property type="entry name" value="PURINE EFFLUX PUMP PBUE"/>
    <property type="match status" value="1"/>
</dbReference>
<dbReference type="AlphaFoldDB" id="A0A2S5GRJ4"/>
<name>A0A2S5GRJ4_9BURK</name>
<feature type="transmembrane region" description="Helical" evidence="6">
    <location>
        <begin position="162"/>
        <end position="182"/>
    </location>
</feature>
<dbReference type="Proteomes" id="UP000239990">
    <property type="component" value="Unassembled WGS sequence"/>
</dbReference>
<dbReference type="Pfam" id="PF07690">
    <property type="entry name" value="MFS_1"/>
    <property type="match status" value="1"/>
</dbReference>
<evidence type="ECO:0000256" key="4">
    <source>
        <dbReference type="ARBA" id="ARBA00022989"/>
    </source>
</evidence>
<dbReference type="RefSeq" id="WP_104144121.1">
    <property type="nucleotide sequence ID" value="NZ_PREU01000006.1"/>
</dbReference>
<keyword evidence="4 6" id="KW-1133">Transmembrane helix</keyword>
<comment type="subcellular location">
    <subcellularLocation>
        <location evidence="1">Cell membrane</location>
        <topology evidence="1">Multi-pass membrane protein</topology>
    </subcellularLocation>
</comment>
<reference evidence="8 9" key="1">
    <citation type="submission" date="2018-02" db="EMBL/GenBank/DDBJ databases">
        <title>Draft Genome of Achromobacter spanius stain 6.</title>
        <authorList>
            <person name="Gunasekera T.S."/>
            <person name="Radwan O."/>
            <person name="Ruiz O.N."/>
        </authorList>
    </citation>
    <scope>NUCLEOTIDE SEQUENCE [LARGE SCALE GENOMIC DNA]</scope>
    <source>
        <strain evidence="8 9">6</strain>
    </source>
</reference>
<evidence type="ECO:0000313" key="8">
    <source>
        <dbReference type="EMBL" id="PPA75461.1"/>
    </source>
</evidence>
<evidence type="ECO:0000256" key="6">
    <source>
        <dbReference type="SAM" id="Phobius"/>
    </source>
</evidence>
<dbReference type="PROSITE" id="PS51257">
    <property type="entry name" value="PROKAR_LIPOPROTEIN"/>
    <property type="match status" value="1"/>
</dbReference>
<evidence type="ECO:0000256" key="5">
    <source>
        <dbReference type="ARBA" id="ARBA00023136"/>
    </source>
</evidence>
<dbReference type="PROSITE" id="PS50850">
    <property type="entry name" value="MFS"/>
    <property type="match status" value="1"/>
</dbReference>
<feature type="transmembrane region" description="Helical" evidence="6">
    <location>
        <begin position="48"/>
        <end position="68"/>
    </location>
</feature>
<gene>
    <name evidence="8" type="ORF">C4E15_15295</name>
</gene>
<dbReference type="InterPro" id="IPR050189">
    <property type="entry name" value="MFS_Efflux_Transporters"/>
</dbReference>
<feature type="transmembrane region" description="Helical" evidence="6">
    <location>
        <begin position="340"/>
        <end position="363"/>
    </location>
</feature>
<organism evidence="8 9">
    <name type="scientific">Achromobacter spanius</name>
    <dbReference type="NCBI Taxonomy" id="217203"/>
    <lineage>
        <taxon>Bacteria</taxon>
        <taxon>Pseudomonadati</taxon>
        <taxon>Pseudomonadota</taxon>
        <taxon>Betaproteobacteria</taxon>
        <taxon>Burkholderiales</taxon>
        <taxon>Alcaligenaceae</taxon>
        <taxon>Achromobacter</taxon>
    </lineage>
</organism>
<feature type="transmembrane region" description="Helical" evidence="6">
    <location>
        <begin position="7"/>
        <end position="28"/>
    </location>
</feature>
<keyword evidence="3 6" id="KW-0812">Transmembrane</keyword>
<evidence type="ECO:0000256" key="3">
    <source>
        <dbReference type="ARBA" id="ARBA00022692"/>
    </source>
</evidence>
<dbReference type="InterPro" id="IPR036259">
    <property type="entry name" value="MFS_trans_sf"/>
</dbReference>
<dbReference type="GO" id="GO:0022857">
    <property type="term" value="F:transmembrane transporter activity"/>
    <property type="evidence" value="ECO:0007669"/>
    <property type="project" value="InterPro"/>
</dbReference>
<dbReference type="PANTHER" id="PTHR43124:SF10">
    <property type="entry name" value="PURINE EFFLUX PUMP PBUE"/>
    <property type="match status" value="1"/>
</dbReference>
<sequence>MAINPSRYLGITGFALIAACYGFARFAFGLFLPRIDAELSLSSTLSGLMSGAAFLTYCVAVILSAWLTERLGPRFVAIGAALIAAAGMAGIAAAPSAPWLAGAVMLAGSSTGLVSPALAAAVAAGVPPGRQNATNAFINAGTGAGVALSGPVALIMGEQWRVAFAGFAAVAFGLAFAVAFILPRRTQGATAGATAAGATATGASTTGVTTTGVATTGVTTTGVATTGATTTGAATTGATTTGNGIPMLSGVLRRLIAAAFLTGAASTAIWSFGGQLVGLRLNWSSTGAGLLWTAIGAAGIVGAGAGHWIARFGIDRVHRVFLTAMAASVLLVGIDGTSAPLALLGGALFGVAYITITGVYLLWGVSALPQRPATGVMIAFLALAIGQTAGASIFGLLMDRFTANHAVILFAALAFTAGIARAETADNAQRRRFPACKKQSQQ</sequence>
<protein>
    <submittedName>
        <fullName evidence="8">MFS transporter</fullName>
    </submittedName>
</protein>
<dbReference type="InterPro" id="IPR020846">
    <property type="entry name" value="MFS_dom"/>
</dbReference>